<dbReference type="PANTHER" id="PTHR47691:SF3">
    <property type="entry name" value="HTH-TYPE TRANSCRIPTIONAL REGULATOR RV0890C-RELATED"/>
    <property type="match status" value="1"/>
</dbReference>
<dbReference type="PRINTS" id="PR00038">
    <property type="entry name" value="HTHLUXR"/>
</dbReference>
<accession>A0ABM8AFP6</accession>
<evidence type="ECO:0000259" key="2">
    <source>
        <dbReference type="PROSITE" id="PS50043"/>
    </source>
</evidence>
<dbReference type="SUPFAM" id="SSF52540">
    <property type="entry name" value="P-loop containing nucleoside triphosphate hydrolases"/>
    <property type="match status" value="1"/>
</dbReference>
<name>A0ABM8AFP6_9DEIO</name>
<proteinExistence type="predicted"/>
<feature type="region of interest" description="Disordered" evidence="1">
    <location>
        <begin position="680"/>
        <end position="699"/>
    </location>
</feature>
<dbReference type="InterPro" id="IPR011990">
    <property type="entry name" value="TPR-like_helical_dom_sf"/>
</dbReference>
<dbReference type="CDD" id="cd06170">
    <property type="entry name" value="LuxR_C_like"/>
    <property type="match status" value="1"/>
</dbReference>
<dbReference type="SUPFAM" id="SSF48452">
    <property type="entry name" value="TPR-like"/>
    <property type="match status" value="1"/>
</dbReference>
<dbReference type="Proteomes" id="UP001064971">
    <property type="component" value="Chromosome"/>
</dbReference>
<gene>
    <name evidence="3" type="ORF">DAETH_26020</name>
</gene>
<dbReference type="Pfam" id="PF13401">
    <property type="entry name" value="AAA_22"/>
    <property type="match status" value="1"/>
</dbReference>
<keyword evidence="4" id="KW-1185">Reference proteome</keyword>
<dbReference type="Gene3D" id="3.40.50.300">
    <property type="entry name" value="P-loop containing nucleotide triphosphate hydrolases"/>
    <property type="match status" value="1"/>
</dbReference>
<dbReference type="PRINTS" id="PR00364">
    <property type="entry name" value="DISEASERSIST"/>
</dbReference>
<dbReference type="EMBL" id="AP026560">
    <property type="protein sequence ID" value="BDP42633.1"/>
    <property type="molecule type" value="Genomic_DNA"/>
</dbReference>
<organism evidence="3 4">
    <name type="scientific">Deinococcus aetherius</name>
    <dbReference type="NCBI Taxonomy" id="200252"/>
    <lineage>
        <taxon>Bacteria</taxon>
        <taxon>Thermotogati</taxon>
        <taxon>Deinococcota</taxon>
        <taxon>Deinococci</taxon>
        <taxon>Deinococcales</taxon>
        <taxon>Deinococcaceae</taxon>
        <taxon>Deinococcus</taxon>
    </lineage>
</organism>
<evidence type="ECO:0000313" key="3">
    <source>
        <dbReference type="EMBL" id="BDP42633.1"/>
    </source>
</evidence>
<dbReference type="InterPro" id="IPR027417">
    <property type="entry name" value="P-loop_NTPase"/>
</dbReference>
<dbReference type="SMART" id="SM00421">
    <property type="entry name" value="HTH_LUXR"/>
    <property type="match status" value="1"/>
</dbReference>
<feature type="region of interest" description="Disordered" evidence="1">
    <location>
        <begin position="1"/>
        <end position="23"/>
    </location>
</feature>
<dbReference type="InterPro" id="IPR036388">
    <property type="entry name" value="WH-like_DNA-bd_sf"/>
</dbReference>
<dbReference type="Pfam" id="PF00196">
    <property type="entry name" value="GerE"/>
    <property type="match status" value="1"/>
</dbReference>
<evidence type="ECO:0000313" key="4">
    <source>
        <dbReference type="Proteomes" id="UP001064971"/>
    </source>
</evidence>
<dbReference type="PROSITE" id="PS50043">
    <property type="entry name" value="HTH_LUXR_2"/>
    <property type="match status" value="1"/>
</dbReference>
<dbReference type="InterPro" id="IPR049945">
    <property type="entry name" value="AAA_22"/>
</dbReference>
<dbReference type="Gene3D" id="1.10.10.10">
    <property type="entry name" value="Winged helix-like DNA-binding domain superfamily/Winged helix DNA-binding domain"/>
    <property type="match status" value="1"/>
</dbReference>
<feature type="domain" description="HTH luxR-type" evidence="2">
    <location>
        <begin position="696"/>
        <end position="761"/>
    </location>
</feature>
<feature type="compositionally biased region" description="Pro residues" evidence="1">
    <location>
        <begin position="685"/>
        <end position="694"/>
    </location>
</feature>
<dbReference type="SUPFAM" id="SSF46894">
    <property type="entry name" value="C-terminal effector domain of the bipartite response regulators"/>
    <property type="match status" value="1"/>
</dbReference>
<dbReference type="RefSeq" id="WP_319993716.1">
    <property type="nucleotide sequence ID" value="NZ_AP026560.1"/>
</dbReference>
<sequence>MSSPGHVPLPDRSALPSPATPLVGRAREAEEVRALLGRPEVSLLTLTGPGGVGKTRLALEVARGLAGEFEDGVTFVGLAPVRDPGGVLGALAAALGLQESQRPTGDVLRDFLRGRQRLIVLDNFEQVLGAAPEVADLLRGAPDLTVLVTSRSPLRLYGEHEFAVPPLSLPSPRGEGEAVQLFLERVHAVQPGFAPTPDRLVTLGQIVSRLDGLPLAIELAAARVRLLPPATLLARLDNRLGLLRGGARDLPDRHQTLRATIDWSFGLLAPEEQRLFARLGVFVGGWSLEAAEAVCNVDGDLDVLEGLTSLAEKSLVRQLPGDDARFGMLETLREYALERLTEAGELDLMRSRLAEHALARVLDLHAALRGPQQARTYTRLEATRPNLLAAMRVWLERQPGRLGDFARTLGWMWSLRADYEAAPLLDEALGRGHELRGSPRGWVLYARSVMDFRRGAFGDAGRLARESLAAFGEAGDREGEAYARNALGLSVMPQDRATSRAEFGASLGTTRASGDTWLTTLNLSLLGWLDVLEERLDEAEAHLGEAGELGTRLGERSLLGWVDLARAGLHLRRGDLPPAEEVLRAALAEAVRVGVPPVQAAAVQGLAMLAARRGQDEHAARLWGAGEGLRETRNIIAPVERQMFEPALPEVRRRLGEERFTRALEEGRALSEAEALTLTLTPETSPVPPTPPGAAPGDPLVTLTPREAEVLALLARGLSNKQIAARLGSGVYTVNDHVSSVYAKLGVRGRAAATRYALEQGLA</sequence>
<reference evidence="3" key="1">
    <citation type="submission" date="2022-07" db="EMBL/GenBank/DDBJ databases">
        <title>Complete Genome Sequence of the Radioresistant Bacterium Deinococcus aetherius ST0316, Isolated from the Air Dust collected in Lower Stratosphere above Japan.</title>
        <authorList>
            <person name="Satoh K."/>
            <person name="Hagiwara K."/>
            <person name="Katsumata K."/>
            <person name="Kubo A."/>
            <person name="Yokobori S."/>
            <person name="Yamagishi A."/>
            <person name="Oono Y."/>
            <person name="Narumi I."/>
        </authorList>
    </citation>
    <scope>NUCLEOTIDE SEQUENCE</scope>
    <source>
        <strain evidence="3">ST0316</strain>
    </source>
</reference>
<evidence type="ECO:0000256" key="1">
    <source>
        <dbReference type="SAM" id="MobiDB-lite"/>
    </source>
</evidence>
<dbReference type="Gene3D" id="1.25.40.10">
    <property type="entry name" value="Tetratricopeptide repeat domain"/>
    <property type="match status" value="1"/>
</dbReference>
<dbReference type="InterPro" id="IPR016032">
    <property type="entry name" value="Sig_transdc_resp-reg_C-effctor"/>
</dbReference>
<dbReference type="PANTHER" id="PTHR47691">
    <property type="entry name" value="REGULATOR-RELATED"/>
    <property type="match status" value="1"/>
</dbReference>
<dbReference type="InterPro" id="IPR000792">
    <property type="entry name" value="Tscrpt_reg_LuxR_C"/>
</dbReference>
<protein>
    <recommendedName>
        <fullName evidence="2">HTH luxR-type domain-containing protein</fullName>
    </recommendedName>
</protein>